<dbReference type="SUPFAM" id="SSF54534">
    <property type="entry name" value="FKBP-like"/>
    <property type="match status" value="2"/>
</dbReference>
<keyword evidence="10" id="KW-1185">Reference proteome</keyword>
<gene>
    <name evidence="9" type="ORF">ACFQVC_16690</name>
</gene>
<feature type="domain" description="PPIase FKBP-type" evidence="8">
    <location>
        <begin position="76"/>
        <end position="166"/>
    </location>
</feature>
<keyword evidence="3 4" id="KW-0413">Isomerase</keyword>
<dbReference type="InterPro" id="IPR001179">
    <property type="entry name" value="PPIase_FKBP_dom"/>
</dbReference>
<evidence type="ECO:0000256" key="3">
    <source>
        <dbReference type="ARBA" id="ARBA00023235"/>
    </source>
</evidence>
<feature type="region of interest" description="Disordered" evidence="6">
    <location>
        <begin position="37"/>
        <end position="57"/>
    </location>
</feature>
<dbReference type="PANTHER" id="PTHR45779">
    <property type="entry name" value="PEPTIDYLPROLYL ISOMERASE"/>
    <property type="match status" value="1"/>
</dbReference>
<dbReference type="PROSITE" id="PS50059">
    <property type="entry name" value="FKBP_PPIASE"/>
    <property type="match status" value="2"/>
</dbReference>
<feature type="signal peptide" evidence="7">
    <location>
        <begin position="1"/>
        <end position="23"/>
    </location>
</feature>
<keyword evidence="2 4" id="KW-0697">Rotamase</keyword>
<accession>A0ABW2JKA4</accession>
<evidence type="ECO:0000256" key="1">
    <source>
        <dbReference type="ARBA" id="ARBA00000971"/>
    </source>
</evidence>
<dbReference type="Gene3D" id="3.10.50.40">
    <property type="match status" value="2"/>
</dbReference>
<dbReference type="Pfam" id="PF00254">
    <property type="entry name" value="FKBP_C"/>
    <property type="match status" value="2"/>
</dbReference>
<reference evidence="10" key="1">
    <citation type="journal article" date="2019" name="Int. J. Syst. Evol. Microbiol.">
        <title>The Global Catalogue of Microorganisms (GCM) 10K type strain sequencing project: providing services to taxonomists for standard genome sequencing and annotation.</title>
        <authorList>
            <consortium name="The Broad Institute Genomics Platform"/>
            <consortium name="The Broad Institute Genome Sequencing Center for Infectious Disease"/>
            <person name="Wu L."/>
            <person name="Ma J."/>
        </authorList>
    </citation>
    <scope>NUCLEOTIDE SEQUENCE [LARGE SCALE GENOMIC DNA]</scope>
    <source>
        <strain evidence="10">SYNS20</strain>
    </source>
</reference>
<name>A0ABW2JKA4_9ACTN</name>
<comment type="catalytic activity">
    <reaction evidence="1 4 5">
        <text>[protein]-peptidylproline (omega=180) = [protein]-peptidylproline (omega=0)</text>
        <dbReference type="Rhea" id="RHEA:16237"/>
        <dbReference type="Rhea" id="RHEA-COMP:10747"/>
        <dbReference type="Rhea" id="RHEA-COMP:10748"/>
        <dbReference type="ChEBI" id="CHEBI:83833"/>
        <dbReference type="ChEBI" id="CHEBI:83834"/>
        <dbReference type="EC" id="5.2.1.8"/>
    </reaction>
</comment>
<dbReference type="InterPro" id="IPR044609">
    <property type="entry name" value="FKBP2/11"/>
</dbReference>
<evidence type="ECO:0000256" key="6">
    <source>
        <dbReference type="SAM" id="MobiDB-lite"/>
    </source>
</evidence>
<sequence length="316" mass="33587">MAATFRRCARMPALAALTALALAATLSCSGPEPQNVPKVTGEFGSRPDVAMPSYPPPKEARMKVLKDGDGALTRKGQVVVTDVDMRIWESGRELMDTYRLEQPTTAVLDGQHVSRTWDQALLNRKAGSRVMLVSPATHGFGPHGMAPAQVKPSDHMVLVFDVIGGYDPKQQAAGASSTPAGDGFPGVTVAPGQEPVLSGWGPAPKKLADRTLVAGKGPRVKAGQSVVLQYTGLEWGKKDPFNSTYRRSGPNGFVMKDEAMLPGWYPSLLGKPVGSRLLITVPAGQRPGFTHTKGALAAPKNKPTAYVVDVVDARNR</sequence>
<evidence type="ECO:0000256" key="2">
    <source>
        <dbReference type="ARBA" id="ARBA00023110"/>
    </source>
</evidence>
<dbReference type="EMBL" id="JBHTCF010000006">
    <property type="protein sequence ID" value="MFC7305851.1"/>
    <property type="molecule type" value="Genomic_DNA"/>
</dbReference>
<evidence type="ECO:0000313" key="10">
    <source>
        <dbReference type="Proteomes" id="UP001596523"/>
    </source>
</evidence>
<evidence type="ECO:0000256" key="4">
    <source>
        <dbReference type="PROSITE-ProRule" id="PRU00277"/>
    </source>
</evidence>
<evidence type="ECO:0000259" key="8">
    <source>
        <dbReference type="PROSITE" id="PS50059"/>
    </source>
</evidence>
<dbReference type="EC" id="5.2.1.8" evidence="5"/>
<feature type="chain" id="PRO_5045771801" description="Peptidyl-prolyl cis-trans isomerase" evidence="7">
    <location>
        <begin position="24"/>
        <end position="316"/>
    </location>
</feature>
<evidence type="ECO:0000313" key="9">
    <source>
        <dbReference type="EMBL" id="MFC7305851.1"/>
    </source>
</evidence>
<protein>
    <recommendedName>
        <fullName evidence="5">Peptidyl-prolyl cis-trans isomerase</fullName>
        <ecNumber evidence="5">5.2.1.8</ecNumber>
    </recommendedName>
</protein>
<feature type="region of interest" description="Disordered" evidence="6">
    <location>
        <begin position="170"/>
        <end position="192"/>
    </location>
</feature>
<comment type="similarity">
    <text evidence="5">Belongs to the FKBP-type PPIase family.</text>
</comment>
<comment type="caution">
    <text evidence="9">The sequence shown here is derived from an EMBL/GenBank/DDBJ whole genome shotgun (WGS) entry which is preliminary data.</text>
</comment>
<evidence type="ECO:0000256" key="5">
    <source>
        <dbReference type="RuleBase" id="RU003915"/>
    </source>
</evidence>
<keyword evidence="7" id="KW-0732">Signal</keyword>
<dbReference type="GO" id="GO:0003755">
    <property type="term" value="F:peptidyl-prolyl cis-trans isomerase activity"/>
    <property type="evidence" value="ECO:0007669"/>
    <property type="project" value="UniProtKB-EC"/>
</dbReference>
<dbReference type="InterPro" id="IPR046357">
    <property type="entry name" value="PPIase_dom_sf"/>
</dbReference>
<proteinExistence type="inferred from homology"/>
<dbReference type="PANTHER" id="PTHR45779:SF7">
    <property type="entry name" value="PEPTIDYLPROLYL ISOMERASE"/>
    <property type="match status" value="1"/>
</dbReference>
<organism evidence="9 10">
    <name type="scientific">Streptomyces monticola</name>
    <dbReference type="NCBI Taxonomy" id="2666263"/>
    <lineage>
        <taxon>Bacteria</taxon>
        <taxon>Bacillati</taxon>
        <taxon>Actinomycetota</taxon>
        <taxon>Actinomycetes</taxon>
        <taxon>Kitasatosporales</taxon>
        <taxon>Streptomycetaceae</taxon>
        <taxon>Streptomyces</taxon>
    </lineage>
</organism>
<evidence type="ECO:0000256" key="7">
    <source>
        <dbReference type="SAM" id="SignalP"/>
    </source>
</evidence>
<dbReference type="PROSITE" id="PS51257">
    <property type="entry name" value="PROKAR_LIPOPROTEIN"/>
    <property type="match status" value="1"/>
</dbReference>
<dbReference type="RefSeq" id="WP_381831221.1">
    <property type="nucleotide sequence ID" value="NZ_JBHTCF010000006.1"/>
</dbReference>
<feature type="domain" description="PPIase FKBP-type" evidence="8">
    <location>
        <begin position="223"/>
        <end position="314"/>
    </location>
</feature>
<dbReference type="Proteomes" id="UP001596523">
    <property type="component" value="Unassembled WGS sequence"/>
</dbReference>